<keyword evidence="1" id="KW-0547">Nucleotide-binding</keyword>
<accession>A0A8C5VAV6</accession>
<sequence length="46" mass="5284">MDDYVVLRVIGEGSFGRALLVQQESSNRMFAMKEIRLPKLKDICIL</sequence>
<evidence type="ECO:0000313" key="2">
    <source>
        <dbReference type="Ensembl" id="ENSMICP00000017039.1"/>
    </source>
</evidence>
<protein>
    <submittedName>
        <fullName evidence="2">NIMA related kinase 3</fullName>
    </submittedName>
</protein>
<dbReference type="EMBL" id="ABDC03017706">
    <property type="status" value="NOT_ANNOTATED_CDS"/>
    <property type="molecule type" value="Genomic_DNA"/>
</dbReference>
<keyword evidence="3" id="KW-1185">Reference proteome</keyword>
<reference evidence="2" key="3">
    <citation type="submission" date="2025-09" db="UniProtKB">
        <authorList>
            <consortium name="Ensembl"/>
        </authorList>
    </citation>
    <scope>IDENTIFICATION</scope>
</reference>
<dbReference type="AlphaFoldDB" id="A0A8C5VAV6"/>
<dbReference type="InterPro" id="IPR011009">
    <property type="entry name" value="Kinase-like_dom_sf"/>
</dbReference>
<dbReference type="Ensembl" id="ENSMICT00000034456.2">
    <property type="protein sequence ID" value="ENSMICP00000017039.1"/>
    <property type="gene ID" value="ENSMICG00000005281.3"/>
</dbReference>
<evidence type="ECO:0000313" key="3">
    <source>
        <dbReference type="Proteomes" id="UP000694394"/>
    </source>
</evidence>
<dbReference type="SUPFAM" id="SSF56112">
    <property type="entry name" value="Protein kinase-like (PK-like)"/>
    <property type="match status" value="1"/>
</dbReference>
<dbReference type="GO" id="GO:0005524">
    <property type="term" value="F:ATP binding"/>
    <property type="evidence" value="ECO:0007669"/>
    <property type="project" value="UniProtKB-UniRule"/>
</dbReference>
<dbReference type="PANTHER" id="PTHR44984">
    <property type="entry name" value="SERINE/THREONINE-PROTEIN KINASE NEK3"/>
    <property type="match status" value="1"/>
</dbReference>
<proteinExistence type="predicted"/>
<reference evidence="2" key="2">
    <citation type="submission" date="2025-08" db="UniProtKB">
        <authorList>
            <consortium name="Ensembl"/>
        </authorList>
    </citation>
    <scope>IDENTIFICATION</scope>
</reference>
<gene>
    <name evidence="2" type="primary">NEK3</name>
</gene>
<name>A0A8C5VAV6_MICMU</name>
<dbReference type="PROSITE" id="PS00107">
    <property type="entry name" value="PROTEIN_KINASE_ATP"/>
    <property type="match status" value="1"/>
</dbReference>
<organism evidence="2 3">
    <name type="scientific">Microcebus murinus</name>
    <name type="common">Gray mouse lemur</name>
    <name type="synonym">Lemur murinus</name>
    <dbReference type="NCBI Taxonomy" id="30608"/>
    <lineage>
        <taxon>Eukaryota</taxon>
        <taxon>Metazoa</taxon>
        <taxon>Chordata</taxon>
        <taxon>Craniata</taxon>
        <taxon>Vertebrata</taxon>
        <taxon>Euteleostomi</taxon>
        <taxon>Mammalia</taxon>
        <taxon>Eutheria</taxon>
        <taxon>Euarchontoglires</taxon>
        <taxon>Primates</taxon>
        <taxon>Strepsirrhini</taxon>
        <taxon>Lemuriformes</taxon>
        <taxon>Cheirogaleidae</taxon>
        <taxon>Microcebus</taxon>
    </lineage>
</organism>
<dbReference type="Proteomes" id="UP000694394">
    <property type="component" value="Chromosome 13"/>
</dbReference>
<reference evidence="2" key="1">
    <citation type="submission" date="2016-12" db="EMBL/GenBank/DDBJ databases">
        <title>Mouse lemur reference genome and diversity panel.</title>
        <authorList>
            <person name="Harris R."/>
            <person name="Larsen P."/>
            <person name="Liu Y."/>
            <person name="Hughes D.S."/>
            <person name="Murali S."/>
            <person name="Raveendran M."/>
            <person name="Korchina V."/>
            <person name="Wang M."/>
            <person name="Jhangiani S."/>
            <person name="Bandaranaike D."/>
            <person name="Bellair M."/>
            <person name="Blankenburg K."/>
            <person name="Chao H."/>
            <person name="Dahdouli M."/>
            <person name="Dinh H."/>
            <person name="Doddapaneni H."/>
            <person name="English A."/>
            <person name="Firestine M."/>
            <person name="Gnanaolivu R."/>
            <person name="Gross S."/>
            <person name="Hernandez B."/>
            <person name="Javaid M."/>
            <person name="Jayaseelan J."/>
            <person name="Jones J."/>
            <person name="Khan Z."/>
            <person name="Kovar C."/>
            <person name="Kurapati P."/>
            <person name="Le B."/>
            <person name="Lee S."/>
            <person name="Li M."/>
            <person name="Mathew T."/>
            <person name="Narasimhan A."/>
            <person name="Ngo D."/>
            <person name="Nguyen L."/>
            <person name="Okwuonu G."/>
            <person name="Ongeri F."/>
            <person name="Osuji N."/>
            <person name="Pu L.-L."/>
            <person name="Puazo M."/>
            <person name="Quiroz J."/>
            <person name="Raj R."/>
            <person name="Rajbhandari K."/>
            <person name="Reid J.G."/>
            <person name="Santibanez J."/>
            <person name="Sexton D."/>
            <person name="Skinner E."/>
            <person name="Vee V."/>
            <person name="Weissenberger G."/>
            <person name="Wu Y."/>
            <person name="Xin Y."/>
            <person name="Han Y."/>
            <person name="Campbell C."/>
            <person name="Brown A."/>
            <person name="Sullivan B."/>
            <person name="Shelton J."/>
            <person name="Brown S."/>
            <person name="Dudchenko O."/>
            <person name="Machol I."/>
            <person name="Durand N."/>
            <person name="Shamim M."/>
            <person name="Lieberman A."/>
            <person name="Muzny D.M."/>
            <person name="Richards S."/>
            <person name="Yoder A."/>
            <person name="Worley K.C."/>
            <person name="Rogers J."/>
            <person name="Gibbs R.A."/>
        </authorList>
    </citation>
    <scope>NUCLEOTIDE SEQUENCE [LARGE SCALE GENOMIC DNA]</scope>
</reference>
<feature type="binding site" evidence="1">
    <location>
        <position position="33"/>
    </location>
    <ligand>
        <name>ATP</name>
        <dbReference type="ChEBI" id="CHEBI:30616"/>
    </ligand>
</feature>
<dbReference type="Gene3D" id="3.30.200.20">
    <property type="entry name" value="Phosphorylase Kinase, domain 1"/>
    <property type="match status" value="1"/>
</dbReference>
<dbReference type="PANTHER" id="PTHR44984:SF1">
    <property type="entry name" value="SERINE_THREONINE-PROTEIN KINASE NEK3"/>
    <property type="match status" value="1"/>
</dbReference>
<dbReference type="GeneTree" id="ENSGT00940000159738"/>
<evidence type="ECO:0000256" key="1">
    <source>
        <dbReference type="PROSITE-ProRule" id="PRU10141"/>
    </source>
</evidence>
<keyword evidence="1" id="KW-0067">ATP-binding</keyword>
<dbReference type="InterPro" id="IPR017441">
    <property type="entry name" value="Protein_kinase_ATP_BS"/>
</dbReference>